<evidence type="ECO:0000256" key="1">
    <source>
        <dbReference type="SAM" id="MobiDB-lite"/>
    </source>
</evidence>
<feature type="compositionally biased region" description="Polar residues" evidence="1">
    <location>
        <begin position="43"/>
        <end position="56"/>
    </location>
</feature>
<feature type="compositionally biased region" description="Low complexity" evidence="1">
    <location>
        <begin position="209"/>
        <end position="225"/>
    </location>
</feature>
<accession>A0A1X7V2Y5</accession>
<sequence>MQPEESLELARATKPVRENGKLQPGLRKKADRKFRTELGDVQTKVTDQGNSSQYSKCQDVPSLPQLNQVLPKMWESPPCGKRSLLSKGSQCGKVDHFEKGCSSTINDVTKQTESTQFLEAIAQKALYALCHAMKSSEDIEKPKYVTIIDKRVSLNALKFKSANNAHPKKPIQVCSFANIEVHMWRCSSLKRVWYEWLVTEPERSDIHNAAHSSDFSGDSSGADSSNENPDDEVVLRRSKRIAAQGLVQKVPVIQQQVTSFQPCTPNRQTNSAKFAEKDKHCGGIKRKCSKALLQAASETEEEDSAQCTVTSLQKGKPGKPLILGKNMDSEVQDFIRTQRSSGAVVSRSMVVAIGKGMVMKHNAQGIWRPH</sequence>
<evidence type="ECO:0000259" key="2">
    <source>
        <dbReference type="Pfam" id="PF17286"/>
    </source>
</evidence>
<dbReference type="InParanoid" id="A0A1X7V2Y5"/>
<feature type="domain" description="PRMT5 oligomerisation" evidence="2">
    <location>
        <begin position="168"/>
        <end position="210"/>
    </location>
</feature>
<protein>
    <recommendedName>
        <fullName evidence="2">PRMT5 oligomerisation domain-containing protein</fullName>
    </recommendedName>
</protein>
<proteinExistence type="predicted"/>
<name>A0A1X7V2Y5_AMPQE</name>
<feature type="region of interest" description="Disordered" evidence="1">
    <location>
        <begin position="1"/>
        <end position="58"/>
    </location>
</feature>
<feature type="region of interest" description="Disordered" evidence="1">
    <location>
        <begin position="208"/>
        <end position="233"/>
    </location>
</feature>
<evidence type="ECO:0000313" key="3">
    <source>
        <dbReference type="EnsemblMetazoa" id="Aqu2.1.34154_001"/>
    </source>
</evidence>
<dbReference type="Pfam" id="PF17286">
    <property type="entry name" value="PRMT5_C"/>
    <property type="match status" value="1"/>
</dbReference>
<dbReference type="STRING" id="400682.A0A1X7V2Y5"/>
<dbReference type="InterPro" id="IPR035248">
    <property type="entry name" value="PRMT5_C"/>
</dbReference>
<dbReference type="Gene3D" id="2.70.160.11">
    <property type="entry name" value="Hnrnp arginine n-methyltransferase1"/>
    <property type="match status" value="1"/>
</dbReference>
<dbReference type="EnsemblMetazoa" id="Aqu2.1.34154_001">
    <property type="protein sequence ID" value="Aqu2.1.34154_001"/>
    <property type="gene ID" value="Aqu2.1.34154"/>
</dbReference>
<reference evidence="3" key="1">
    <citation type="submission" date="2017-05" db="UniProtKB">
        <authorList>
            <consortium name="EnsemblMetazoa"/>
        </authorList>
    </citation>
    <scope>IDENTIFICATION</scope>
</reference>
<organism evidence="3">
    <name type="scientific">Amphimedon queenslandica</name>
    <name type="common">Sponge</name>
    <dbReference type="NCBI Taxonomy" id="400682"/>
    <lineage>
        <taxon>Eukaryota</taxon>
        <taxon>Metazoa</taxon>
        <taxon>Porifera</taxon>
        <taxon>Demospongiae</taxon>
        <taxon>Heteroscleromorpha</taxon>
        <taxon>Haplosclerida</taxon>
        <taxon>Niphatidae</taxon>
        <taxon>Amphimedon</taxon>
    </lineage>
</organism>
<dbReference type="AlphaFoldDB" id="A0A1X7V2Y5"/>